<gene>
    <name evidence="8" type="ORF">GCM10007924_21960</name>
</gene>
<dbReference type="PANTHER" id="PTHR43586">
    <property type="entry name" value="CYSTEINE DESULFURASE"/>
    <property type="match status" value="1"/>
</dbReference>
<comment type="catalytic activity">
    <reaction evidence="6">
        <text>(sulfur carrier)-H + L-cysteine = (sulfur carrier)-SH + L-alanine</text>
        <dbReference type="Rhea" id="RHEA:43892"/>
        <dbReference type="Rhea" id="RHEA-COMP:14737"/>
        <dbReference type="Rhea" id="RHEA-COMP:14739"/>
        <dbReference type="ChEBI" id="CHEBI:29917"/>
        <dbReference type="ChEBI" id="CHEBI:35235"/>
        <dbReference type="ChEBI" id="CHEBI:57972"/>
        <dbReference type="ChEBI" id="CHEBI:64428"/>
        <dbReference type="EC" id="2.8.1.7"/>
    </reaction>
</comment>
<sequence length="410" mass="44950">MNDMTPLDIERIRKDFPIFGETVHGKRLTYLDSGASAQKPKVVLDAVHKAYAETYANVHRGVHYLSQQSTELYEGARKTVRAHLNAASLDEIIFTKNTTEAINLVADSFGRLALEPGDEILLSYLEHHSNIVPWQLAAEKAGATVKAVPIDENGEFLMEEYLKLLGPKTKIVAVTHISNAIGTIVPVKDVIRAAHDKGIPVLIDGSQAMPHMKVDVQELGADFYVFTGHKVFAPTGIGVLYGKSEWLEKMPPYQGGGDMINRVTFEKTTYATGHSKFEAGTPPIVQAIGLGTAIDYMNSVGFDKIAAHEQSLLAYATERLREINSVRIIGQARNKAAIVSFVMDGIHPHDIGTIVDQSGVAVRVGHHCAQPLMDFYDVPSTVRASFALYNNHEDIDALVASIQMVQEFFG</sequence>
<protein>
    <recommendedName>
        <fullName evidence="3">cysteine desulfurase</fullName>
        <ecNumber evidence="3">2.8.1.7</ecNumber>
    </recommendedName>
</protein>
<evidence type="ECO:0000313" key="8">
    <source>
        <dbReference type="EMBL" id="GLQ06975.1"/>
    </source>
</evidence>
<dbReference type="InterPro" id="IPR010970">
    <property type="entry name" value="Cys_dSase_SufS"/>
</dbReference>
<evidence type="ECO:0000259" key="7">
    <source>
        <dbReference type="Pfam" id="PF00266"/>
    </source>
</evidence>
<accession>A0ABQ5U479</accession>
<keyword evidence="5" id="KW-0663">Pyridoxal phosphate</keyword>
<dbReference type="EC" id="2.8.1.7" evidence="3"/>
<evidence type="ECO:0000313" key="9">
    <source>
        <dbReference type="Proteomes" id="UP001161409"/>
    </source>
</evidence>
<comment type="similarity">
    <text evidence="2">Belongs to the class-V pyridoxal-phosphate-dependent aminotransferase family. Csd subfamily.</text>
</comment>
<name>A0ABQ5U479_9PROT</name>
<feature type="domain" description="Aminotransferase class V" evidence="7">
    <location>
        <begin position="29"/>
        <end position="398"/>
    </location>
</feature>
<keyword evidence="4" id="KW-0808">Transferase</keyword>
<keyword evidence="9" id="KW-1185">Reference proteome</keyword>
<dbReference type="InterPro" id="IPR000192">
    <property type="entry name" value="Aminotrans_V_dom"/>
</dbReference>
<evidence type="ECO:0000256" key="2">
    <source>
        <dbReference type="ARBA" id="ARBA00010447"/>
    </source>
</evidence>
<dbReference type="EMBL" id="BSNF01000008">
    <property type="protein sequence ID" value="GLQ06975.1"/>
    <property type="molecule type" value="Genomic_DNA"/>
</dbReference>
<reference evidence="8" key="1">
    <citation type="journal article" date="2014" name="Int. J. Syst. Evol. Microbiol.">
        <title>Complete genome of a new Firmicutes species belonging to the dominant human colonic microbiota ('Ruminococcus bicirculans') reveals two chromosomes and a selective capacity to utilize plant glucans.</title>
        <authorList>
            <consortium name="NISC Comparative Sequencing Program"/>
            <person name="Wegmann U."/>
            <person name="Louis P."/>
            <person name="Goesmann A."/>
            <person name="Henrissat B."/>
            <person name="Duncan S.H."/>
            <person name="Flint H.J."/>
        </authorList>
    </citation>
    <scope>NUCLEOTIDE SEQUENCE</scope>
    <source>
        <strain evidence="8">NBRC 103408</strain>
    </source>
</reference>
<dbReference type="PANTHER" id="PTHR43586:SF8">
    <property type="entry name" value="CYSTEINE DESULFURASE 1, CHLOROPLASTIC"/>
    <property type="match status" value="1"/>
</dbReference>
<dbReference type="NCBIfam" id="TIGR01979">
    <property type="entry name" value="sufS"/>
    <property type="match status" value="1"/>
</dbReference>
<comment type="cofactor">
    <cofactor evidence="1">
        <name>pyridoxal 5'-phosphate</name>
        <dbReference type="ChEBI" id="CHEBI:597326"/>
    </cofactor>
</comment>
<proteinExistence type="inferred from homology"/>
<dbReference type="InterPro" id="IPR015424">
    <property type="entry name" value="PyrdxlP-dep_Trfase"/>
</dbReference>
<evidence type="ECO:0000256" key="6">
    <source>
        <dbReference type="ARBA" id="ARBA00050776"/>
    </source>
</evidence>
<evidence type="ECO:0000256" key="1">
    <source>
        <dbReference type="ARBA" id="ARBA00001933"/>
    </source>
</evidence>
<dbReference type="InterPro" id="IPR015422">
    <property type="entry name" value="PyrdxlP-dep_Trfase_small"/>
</dbReference>
<reference evidence="8" key="2">
    <citation type="submission" date="2023-01" db="EMBL/GenBank/DDBJ databases">
        <title>Draft genome sequence of Sneathiella chinensis strain NBRC 103408.</title>
        <authorList>
            <person name="Sun Q."/>
            <person name="Mori K."/>
        </authorList>
    </citation>
    <scope>NUCLEOTIDE SEQUENCE</scope>
    <source>
        <strain evidence="8">NBRC 103408</strain>
    </source>
</reference>
<dbReference type="CDD" id="cd06453">
    <property type="entry name" value="SufS_like"/>
    <property type="match status" value="1"/>
</dbReference>
<dbReference type="SUPFAM" id="SSF53383">
    <property type="entry name" value="PLP-dependent transferases"/>
    <property type="match status" value="1"/>
</dbReference>
<comment type="caution">
    <text evidence="8">The sequence shown here is derived from an EMBL/GenBank/DDBJ whole genome shotgun (WGS) entry which is preliminary data.</text>
</comment>
<dbReference type="Gene3D" id="3.90.1150.10">
    <property type="entry name" value="Aspartate Aminotransferase, domain 1"/>
    <property type="match status" value="1"/>
</dbReference>
<dbReference type="Gene3D" id="3.40.640.10">
    <property type="entry name" value="Type I PLP-dependent aspartate aminotransferase-like (Major domain)"/>
    <property type="match status" value="1"/>
</dbReference>
<dbReference type="Proteomes" id="UP001161409">
    <property type="component" value="Unassembled WGS sequence"/>
</dbReference>
<evidence type="ECO:0000256" key="5">
    <source>
        <dbReference type="ARBA" id="ARBA00022898"/>
    </source>
</evidence>
<dbReference type="InterPro" id="IPR015421">
    <property type="entry name" value="PyrdxlP-dep_Trfase_major"/>
</dbReference>
<evidence type="ECO:0000256" key="4">
    <source>
        <dbReference type="ARBA" id="ARBA00022679"/>
    </source>
</evidence>
<dbReference type="Pfam" id="PF00266">
    <property type="entry name" value="Aminotran_5"/>
    <property type="match status" value="1"/>
</dbReference>
<evidence type="ECO:0000256" key="3">
    <source>
        <dbReference type="ARBA" id="ARBA00012239"/>
    </source>
</evidence>
<organism evidence="8 9">
    <name type="scientific">Sneathiella chinensis</name>
    <dbReference type="NCBI Taxonomy" id="349750"/>
    <lineage>
        <taxon>Bacteria</taxon>
        <taxon>Pseudomonadati</taxon>
        <taxon>Pseudomonadota</taxon>
        <taxon>Alphaproteobacteria</taxon>
        <taxon>Sneathiellales</taxon>
        <taxon>Sneathiellaceae</taxon>
        <taxon>Sneathiella</taxon>
    </lineage>
</organism>